<protein>
    <recommendedName>
        <fullName evidence="2">Ubiquitin-like domain-containing protein</fullName>
    </recommendedName>
</protein>
<feature type="chain" id="PRO_5043833070" description="Ubiquitin-like domain-containing protein" evidence="1">
    <location>
        <begin position="20"/>
        <end position="1284"/>
    </location>
</feature>
<reference evidence="3 4" key="1">
    <citation type="submission" date="2023-10" db="EMBL/GenBank/DDBJ databases">
        <title>Comparative genomics analysis reveals potential genetic determinants of host preference in Cryptosporidium xiaoi.</title>
        <authorList>
            <person name="Xiao L."/>
            <person name="Li J."/>
        </authorList>
    </citation>
    <scope>NUCLEOTIDE SEQUENCE [LARGE SCALE GENOMIC DNA]</scope>
    <source>
        <strain evidence="3 4">52996</strain>
    </source>
</reference>
<dbReference type="Pfam" id="PF14560">
    <property type="entry name" value="Ubiquitin_2"/>
    <property type="match status" value="1"/>
</dbReference>
<evidence type="ECO:0000313" key="4">
    <source>
        <dbReference type="Proteomes" id="UP001311799"/>
    </source>
</evidence>
<keyword evidence="1" id="KW-0732">Signal</keyword>
<evidence type="ECO:0000313" key="3">
    <source>
        <dbReference type="EMBL" id="KAK6591246.1"/>
    </source>
</evidence>
<dbReference type="EMBL" id="JAWDEY010000001">
    <property type="protein sequence ID" value="KAK6591246.1"/>
    <property type="molecule type" value="Genomic_DNA"/>
</dbReference>
<dbReference type="InterPro" id="IPR029071">
    <property type="entry name" value="Ubiquitin-like_domsf"/>
</dbReference>
<dbReference type="Proteomes" id="UP001311799">
    <property type="component" value="Unassembled WGS sequence"/>
</dbReference>
<name>A0AAV9Y2T3_9CRYT</name>
<dbReference type="InterPro" id="IPR000626">
    <property type="entry name" value="Ubiquitin-like_dom"/>
</dbReference>
<evidence type="ECO:0000256" key="1">
    <source>
        <dbReference type="SAM" id="SignalP"/>
    </source>
</evidence>
<feature type="domain" description="Ubiquitin-like" evidence="2">
    <location>
        <begin position="736"/>
        <end position="813"/>
    </location>
</feature>
<keyword evidence="4" id="KW-1185">Reference proteome</keyword>
<feature type="signal peptide" evidence="1">
    <location>
        <begin position="1"/>
        <end position="19"/>
    </location>
</feature>
<comment type="caution">
    <text evidence="3">The sequence shown here is derived from an EMBL/GenBank/DDBJ whole genome shotgun (WGS) entry which is preliminary data.</text>
</comment>
<sequence length="1284" mass="144226">MRWTLYFIVVIIQISWVFGAETGDQNVQKHRFSVFFKDSATEVRLSGSPKTTLGQAIISFFKSRKSGKGLESYNYVLESTGANLPTEIEIIRIPTNDLVLAIPTTDGSAGAVGGSGSFNEPGIKDSKKYSGREYQELSPEDAHLKVTLPDGILEDIIINRMKTIGQLRNELLRKFGISGNYQISDGTNILPTQSTIDELDLEGLNRPIMLVLPETIQGAYSGSGSHASDDYYASSGVPGSSEEYSSEYYGSGISAKQSRKPSGDMYDDYYHHDQMDRVDAGGKTSGAFHGPPMKTGIPGEYILKKVKIKLYFLSKRVNVAYSTLYSRTGSDLIYDINSQKNIPVNMIRLGIMREGSSKPMSLSINSPEAELSLFELGIRSGDVVIVTGPETDFSRTELPFRRGSRFRIYLTCQDAPHSQKRFSVEVWENTSVDSVRIALSGPLKVPFSDIDLEIEDIDINGQVVMWRRLRGYNMSQLNIVKDTELFVRTGPYKYITLQPSYFNKLTGRHEIPMDIRIRFDDFTGFDLLLGVYPSTTIKQLKRLIAWRRSYIPSSIQLEMIGIDRRMMPTSVIPSNDLLTLRKLRVIPGIIFRVKLTGSPIEPSVIPYGNIQDKEYVDGAQQIDKNRGGLGNQQTISLNIMIINKDLAPVQVVCFPTTKIRSIISSIARRRNLRQEEIRLFSEKQLENGALYRRYYEKLPEKTVQESRITRNTDLFVEVIDQLDKDDNGNIIRDGMVNLIVKWDDDTTSNIPVPLSSKLSQFKGTIAGLKGTSPEFVTLSRKINEGDMESHKMANADASIDSYKLKDGDVIEVKIDSNGEVDTSLSGGVDLSGGVGDGRSKRLTGLRFSWPDGTTIVTSGRATKKLGEVRSFLAERRGNDPNTVAIYFSSGRKLVGDDKTLDELGVQSDMQFWVENDALHLENPNDPVRFVIRNTDTLWSTVIFISPDVYVTSTVRDLINEYKSKSLIPREANVKIIGIENIKETDLLSKYEDDERIRHLLVEVKLPNESGIMGLINGEESNPTQPIDKLKQIINWDGPVKFTPTQRKGLMTAKAETTEIQVMMPVAAFIRPRLTLDEDILQAFGEIVDSELNERINGPPGKKIATKRKEILISKLALTRRAAYILHVICSLNNLAIDKYVLLTQSKSPFEARKCTKHLSLGLDKYYRYARGVVGKKPIRYNKAIKALRNAKSEFLEAFKYVVRNSSRMAKSIKKKSKKSGNIPNKEYFDALLLTGKMKYQKKQQIDIALKDLYTTLRPVATQEDIDESLKREKETSRILNTGGD</sequence>
<organism evidence="3 4">
    <name type="scientific">Cryptosporidium xiaoi</name>
    <dbReference type="NCBI Taxonomy" id="659607"/>
    <lineage>
        <taxon>Eukaryota</taxon>
        <taxon>Sar</taxon>
        <taxon>Alveolata</taxon>
        <taxon>Apicomplexa</taxon>
        <taxon>Conoidasida</taxon>
        <taxon>Coccidia</taxon>
        <taxon>Eucoccidiorida</taxon>
        <taxon>Eimeriorina</taxon>
        <taxon>Cryptosporidiidae</taxon>
        <taxon>Cryptosporidium</taxon>
    </lineage>
</organism>
<accession>A0AAV9Y2T3</accession>
<gene>
    <name evidence="3" type="ORF">RS030_101683</name>
</gene>
<evidence type="ECO:0000259" key="2">
    <source>
        <dbReference type="Pfam" id="PF14560"/>
    </source>
</evidence>
<dbReference type="SUPFAM" id="SSF54236">
    <property type="entry name" value="Ubiquitin-like"/>
    <property type="match status" value="2"/>
</dbReference>
<proteinExistence type="predicted"/>